<name>A0A9P2WPR0_THEFU</name>
<dbReference type="PANTHER" id="PTHR30606:SF10">
    <property type="entry name" value="PHOSPHATIDYLINOSITOL MANNOSIDE ACYLTRANSFERASE"/>
    <property type="match status" value="1"/>
</dbReference>
<sequence length="309" mass="34495">MTMRARVPDRAVTAAYTLGWTLVKHLPEQTGRWAFTTIADYAWRHRLGGVDQLEANLRRLVGPDATQAELRALSRASMRSYFRYWYELFRLPAMDRRELVARTRSTGVDILEAHLRAGRGVVAALPHMGNWDQAGAWITLRGIPLTTVAERLRPESLFQRFTAVRERLGMEVLPLTRGGGTTVGTLARRLRAGGLVCLLADRDLTGQGIDVDFFGEPARMPAGPAALALATGAALLPVSLWFDGPHWGIRVHEEIRPPSAGDRTTRIRAMTQELAYVFEQEIAAHPEDWHMMQPVFTADLARPRGEVGR</sequence>
<evidence type="ECO:0000256" key="6">
    <source>
        <dbReference type="ARBA" id="ARBA00023315"/>
    </source>
</evidence>
<dbReference type="Pfam" id="PF03279">
    <property type="entry name" value="Lip_A_acyltrans"/>
    <property type="match status" value="1"/>
</dbReference>
<proteinExistence type="predicted"/>
<keyword evidence="3" id="KW-0997">Cell inner membrane</keyword>
<evidence type="ECO:0000313" key="8">
    <source>
        <dbReference type="Proteomes" id="UP000014184"/>
    </source>
</evidence>
<dbReference type="Proteomes" id="UP000014184">
    <property type="component" value="Unassembled WGS sequence"/>
</dbReference>
<dbReference type="GO" id="GO:0009247">
    <property type="term" value="P:glycolipid biosynthetic process"/>
    <property type="evidence" value="ECO:0007669"/>
    <property type="project" value="UniProtKB-ARBA"/>
</dbReference>
<evidence type="ECO:0000256" key="4">
    <source>
        <dbReference type="ARBA" id="ARBA00022679"/>
    </source>
</evidence>
<dbReference type="EMBL" id="AOSG01000058">
    <property type="protein sequence ID" value="EOR70862.1"/>
    <property type="molecule type" value="Genomic_DNA"/>
</dbReference>
<reference evidence="7 8" key="1">
    <citation type="journal article" date="2013" name="Genome Announc.">
        <title>Draft Genome Sequence of the Lignocellulose Decomposer Thermobifida fusca Strain TM51.</title>
        <authorList>
            <person name="Toth A."/>
            <person name="Barna T."/>
            <person name="Nagy I."/>
            <person name="Horvath B."/>
            <person name="Nagy I."/>
            <person name="Tancsics A."/>
            <person name="Kriszt B."/>
            <person name="Baka E."/>
            <person name="Fekete C."/>
            <person name="Kukolya J."/>
        </authorList>
    </citation>
    <scope>NUCLEOTIDE SEQUENCE [LARGE SCALE GENOMIC DNA]</scope>
    <source>
        <strain evidence="7 8">TM51</strain>
    </source>
</reference>
<evidence type="ECO:0000313" key="7">
    <source>
        <dbReference type="EMBL" id="EOR70862.1"/>
    </source>
</evidence>
<evidence type="ECO:0000256" key="1">
    <source>
        <dbReference type="ARBA" id="ARBA00004533"/>
    </source>
</evidence>
<accession>A0A9P2WPR0</accession>
<dbReference type="PANTHER" id="PTHR30606">
    <property type="entry name" value="LIPID A BIOSYNTHESIS LAUROYL ACYLTRANSFERASE"/>
    <property type="match status" value="1"/>
</dbReference>
<keyword evidence="4" id="KW-0808">Transferase</keyword>
<comment type="subcellular location">
    <subcellularLocation>
        <location evidence="1">Cell inner membrane</location>
    </subcellularLocation>
</comment>
<dbReference type="CDD" id="cd07984">
    <property type="entry name" value="LPLAT_LABLAT-like"/>
    <property type="match status" value="1"/>
</dbReference>
<dbReference type="InterPro" id="IPR004960">
    <property type="entry name" value="LipA_acyltrans"/>
</dbReference>
<protein>
    <submittedName>
        <fullName evidence="7">Lipid A biosynthesis lauroyl acyltransferase</fullName>
    </submittedName>
</protein>
<comment type="caution">
    <text evidence="7">The sequence shown here is derived from an EMBL/GenBank/DDBJ whole genome shotgun (WGS) entry which is preliminary data.</text>
</comment>
<evidence type="ECO:0000256" key="5">
    <source>
        <dbReference type="ARBA" id="ARBA00023136"/>
    </source>
</evidence>
<dbReference type="GO" id="GO:0016746">
    <property type="term" value="F:acyltransferase activity"/>
    <property type="evidence" value="ECO:0007669"/>
    <property type="project" value="UniProtKB-KW"/>
</dbReference>
<keyword evidence="6 7" id="KW-0012">Acyltransferase</keyword>
<keyword evidence="2" id="KW-1003">Cell membrane</keyword>
<evidence type="ECO:0000256" key="3">
    <source>
        <dbReference type="ARBA" id="ARBA00022519"/>
    </source>
</evidence>
<keyword evidence="5" id="KW-0472">Membrane</keyword>
<organism evidence="7 8">
    <name type="scientific">Thermobifida fusca TM51</name>
    <dbReference type="NCBI Taxonomy" id="1169414"/>
    <lineage>
        <taxon>Bacteria</taxon>
        <taxon>Bacillati</taxon>
        <taxon>Actinomycetota</taxon>
        <taxon>Actinomycetes</taxon>
        <taxon>Streptosporangiales</taxon>
        <taxon>Nocardiopsidaceae</taxon>
        <taxon>Thermobifida</taxon>
    </lineage>
</organism>
<dbReference type="NCBIfam" id="NF005919">
    <property type="entry name" value="PRK07920.1"/>
    <property type="match status" value="1"/>
</dbReference>
<evidence type="ECO:0000256" key="2">
    <source>
        <dbReference type="ARBA" id="ARBA00022475"/>
    </source>
</evidence>
<dbReference type="GO" id="GO:0005886">
    <property type="term" value="C:plasma membrane"/>
    <property type="evidence" value="ECO:0007669"/>
    <property type="project" value="UniProtKB-SubCell"/>
</dbReference>
<keyword evidence="8" id="KW-1185">Reference proteome</keyword>
<gene>
    <name evidence="7" type="ORF">TM51_10802</name>
</gene>
<dbReference type="AlphaFoldDB" id="A0A9P2WPR0"/>